<dbReference type="AlphaFoldDB" id="A0AA88A7L7"/>
<organism evidence="1 2">
    <name type="scientific">Ficus carica</name>
    <name type="common">Common fig</name>
    <dbReference type="NCBI Taxonomy" id="3494"/>
    <lineage>
        <taxon>Eukaryota</taxon>
        <taxon>Viridiplantae</taxon>
        <taxon>Streptophyta</taxon>
        <taxon>Embryophyta</taxon>
        <taxon>Tracheophyta</taxon>
        <taxon>Spermatophyta</taxon>
        <taxon>Magnoliopsida</taxon>
        <taxon>eudicotyledons</taxon>
        <taxon>Gunneridae</taxon>
        <taxon>Pentapetalae</taxon>
        <taxon>rosids</taxon>
        <taxon>fabids</taxon>
        <taxon>Rosales</taxon>
        <taxon>Moraceae</taxon>
        <taxon>Ficeae</taxon>
        <taxon>Ficus</taxon>
    </lineage>
</organism>
<protein>
    <submittedName>
        <fullName evidence="1">Uncharacterized protein</fullName>
    </submittedName>
</protein>
<evidence type="ECO:0000313" key="1">
    <source>
        <dbReference type="EMBL" id="GMN46470.1"/>
    </source>
</evidence>
<comment type="caution">
    <text evidence="1">The sequence shown here is derived from an EMBL/GenBank/DDBJ whole genome shotgun (WGS) entry which is preliminary data.</text>
</comment>
<dbReference type="Gramene" id="FCD_00012756-RA">
    <property type="protein sequence ID" value="FCD_00012756-RA:cds"/>
    <property type="gene ID" value="FCD_00012756"/>
</dbReference>
<keyword evidence="2" id="KW-1185">Reference proteome</keyword>
<name>A0AA88A7L7_FICCA</name>
<evidence type="ECO:0000313" key="2">
    <source>
        <dbReference type="Proteomes" id="UP001187192"/>
    </source>
</evidence>
<dbReference type="Proteomes" id="UP001187192">
    <property type="component" value="Unassembled WGS sequence"/>
</dbReference>
<accession>A0AA88A7L7</accession>
<gene>
    <name evidence="1" type="ORF">TIFTF001_015661</name>
</gene>
<sequence>MEDKRYNESRQVNTGGKTTKVIHSMRCNPEDKITRRPPLVNGTSVFSVYCFRQFTPYSCKKCAQSP</sequence>
<reference evidence="1" key="1">
    <citation type="submission" date="2023-07" db="EMBL/GenBank/DDBJ databases">
        <title>draft genome sequence of fig (Ficus carica).</title>
        <authorList>
            <person name="Takahashi T."/>
            <person name="Nishimura K."/>
        </authorList>
    </citation>
    <scope>NUCLEOTIDE SEQUENCE</scope>
</reference>
<proteinExistence type="predicted"/>
<dbReference type="EMBL" id="BTGU01000023">
    <property type="protein sequence ID" value="GMN46470.1"/>
    <property type="molecule type" value="Genomic_DNA"/>
</dbReference>